<evidence type="ECO:0000313" key="2">
    <source>
        <dbReference type="EMBL" id="RID80491.1"/>
    </source>
</evidence>
<evidence type="ECO:0000256" key="1">
    <source>
        <dbReference type="SAM" id="MobiDB-lite"/>
    </source>
</evidence>
<evidence type="ECO:0000313" key="3">
    <source>
        <dbReference type="Proteomes" id="UP000264353"/>
    </source>
</evidence>
<dbReference type="AlphaFoldDB" id="A0A398AS54"/>
<dbReference type="EMBL" id="CM010628">
    <property type="protein sequence ID" value="RID80491.1"/>
    <property type="molecule type" value="Genomic_DNA"/>
</dbReference>
<reference evidence="2 3" key="1">
    <citation type="submission" date="2018-06" db="EMBL/GenBank/DDBJ databases">
        <title>WGS assembly of Brassica rapa FPsc.</title>
        <authorList>
            <person name="Bowman J."/>
            <person name="Kohchi T."/>
            <person name="Yamato K."/>
            <person name="Jenkins J."/>
            <person name="Shu S."/>
            <person name="Ishizaki K."/>
            <person name="Yamaoka S."/>
            <person name="Nishihama R."/>
            <person name="Nakamura Y."/>
            <person name="Berger F."/>
            <person name="Adam C."/>
            <person name="Aki S."/>
            <person name="Althoff F."/>
            <person name="Araki T."/>
            <person name="Arteaga-Vazquez M."/>
            <person name="Balasubrmanian S."/>
            <person name="Bauer D."/>
            <person name="Boehm C."/>
            <person name="Briginshaw L."/>
            <person name="Caballero-Perez J."/>
            <person name="Catarino B."/>
            <person name="Chen F."/>
            <person name="Chiyoda S."/>
            <person name="Chovatia M."/>
            <person name="Davies K."/>
            <person name="Delmans M."/>
            <person name="Demura T."/>
            <person name="Dierschke T."/>
            <person name="Dolan L."/>
            <person name="Dorantes-Acosta A."/>
            <person name="Eklund D."/>
            <person name="Florent S."/>
            <person name="Flores-Sandoval E."/>
            <person name="Fujiyama A."/>
            <person name="Fukuzawa H."/>
            <person name="Galik B."/>
            <person name="Grimanelli D."/>
            <person name="Grimwood J."/>
            <person name="Grossniklaus U."/>
            <person name="Hamada T."/>
            <person name="Haseloff J."/>
            <person name="Hetherington A."/>
            <person name="Higo A."/>
            <person name="Hirakawa Y."/>
            <person name="Hundley H."/>
            <person name="Ikeda Y."/>
            <person name="Inoue K."/>
            <person name="Inoue S."/>
            <person name="Ishida S."/>
            <person name="Jia Q."/>
            <person name="Kakita M."/>
            <person name="Kanazawa T."/>
            <person name="Kawai Y."/>
            <person name="Kawashima T."/>
            <person name="Kennedy M."/>
            <person name="Kinose K."/>
            <person name="Kinoshita T."/>
            <person name="Kohara Y."/>
            <person name="Koide E."/>
            <person name="Komatsu K."/>
            <person name="Kopischke S."/>
            <person name="Kubo M."/>
            <person name="Kyozuka J."/>
            <person name="Lagercrantz U."/>
            <person name="Lin S."/>
            <person name="Lindquist E."/>
            <person name="Lipzen A."/>
            <person name="Lu C."/>
            <person name="Luna E."/>
            <person name="Martienssen R."/>
            <person name="Minamino N."/>
            <person name="Mizutani M."/>
            <person name="Mizutani M."/>
            <person name="Mochizuki N."/>
            <person name="Monte I."/>
            <person name="Mosher R."/>
            <person name="Nagasaki H."/>
            <person name="Nakagami H."/>
            <person name="Naramoto S."/>
            <person name="Nishitani K."/>
            <person name="Ohtani M."/>
            <person name="Okamoto T."/>
            <person name="Okumura M."/>
            <person name="Phillips J."/>
            <person name="Pollak B."/>
            <person name="Reinders A."/>
            <person name="Roevekamp M."/>
            <person name="Sano R."/>
            <person name="Sawa S."/>
            <person name="Schmid M."/>
            <person name="Shirakawa M."/>
            <person name="Solano R."/>
            <person name="Spunde A."/>
            <person name="Suetsugu N."/>
            <person name="Sugano S."/>
            <person name="Sugiyama A."/>
            <person name="Sun R."/>
            <person name="Suzuki Y."/>
            <person name="Takenaka M."/>
            <person name="Takezawa D."/>
            <person name="Tomogane H."/>
            <person name="Tsuzuki M."/>
            <person name="Ueda T."/>
            <person name="Umeda M."/>
            <person name="Ward J."/>
            <person name="Watanabe Y."/>
            <person name="Yazaki K."/>
            <person name="Yokoyama R."/>
            <person name="Yoshitake Y."/>
            <person name="Yotsui I."/>
            <person name="Zachgo S."/>
            <person name="Schmutz J."/>
        </authorList>
    </citation>
    <scope>NUCLEOTIDE SEQUENCE [LARGE SCALE GENOMIC DNA]</scope>
    <source>
        <strain evidence="3">cv. B-3</strain>
    </source>
</reference>
<dbReference type="Proteomes" id="UP000264353">
    <property type="component" value="Chromosome A1"/>
</dbReference>
<protein>
    <submittedName>
        <fullName evidence="2">Uncharacterized protein</fullName>
    </submittedName>
</protein>
<gene>
    <name evidence="2" type="ORF">BRARA_A03151</name>
</gene>
<name>A0A398AS54_BRACM</name>
<feature type="compositionally biased region" description="Polar residues" evidence="1">
    <location>
        <begin position="43"/>
        <end position="59"/>
    </location>
</feature>
<accession>A0A398AS54</accession>
<feature type="region of interest" description="Disordered" evidence="1">
    <location>
        <begin position="39"/>
        <end position="62"/>
    </location>
</feature>
<proteinExistence type="predicted"/>
<sequence>MSIRFSVKRLATVTISKTNGGDVSANQLEINYLQSMRDRHNEQGSTNITNGDKSTTSYVSDKAKEGVKKATDAALNAGDNMKDAIGWRLESGEGNGVAVELKDVSQPVDTTKYRGVEELRQQTGGEDKSP</sequence>
<organism evidence="2 3">
    <name type="scientific">Brassica campestris</name>
    <name type="common">Field mustard</name>
    <dbReference type="NCBI Taxonomy" id="3711"/>
    <lineage>
        <taxon>Eukaryota</taxon>
        <taxon>Viridiplantae</taxon>
        <taxon>Streptophyta</taxon>
        <taxon>Embryophyta</taxon>
        <taxon>Tracheophyta</taxon>
        <taxon>Spermatophyta</taxon>
        <taxon>Magnoliopsida</taxon>
        <taxon>eudicotyledons</taxon>
        <taxon>Gunneridae</taxon>
        <taxon>Pentapetalae</taxon>
        <taxon>rosids</taxon>
        <taxon>malvids</taxon>
        <taxon>Brassicales</taxon>
        <taxon>Brassicaceae</taxon>
        <taxon>Brassiceae</taxon>
        <taxon>Brassica</taxon>
    </lineage>
</organism>